<keyword evidence="8" id="KW-1185">Reference proteome</keyword>
<evidence type="ECO:0000313" key="7">
    <source>
        <dbReference type="EMBL" id="MCU7376981.1"/>
    </source>
</evidence>
<feature type="transmembrane region" description="Helical" evidence="6">
    <location>
        <begin position="72"/>
        <end position="94"/>
    </location>
</feature>
<evidence type="ECO:0000256" key="3">
    <source>
        <dbReference type="ARBA" id="ARBA00022692"/>
    </source>
</evidence>
<feature type="transmembrane region" description="Helical" evidence="6">
    <location>
        <begin position="253"/>
        <end position="272"/>
    </location>
</feature>
<dbReference type="PANTHER" id="PTHR30238:SF0">
    <property type="entry name" value="THYLAKOID MEMBRANE PROTEIN TERC, CHLOROPLASTIC"/>
    <property type="match status" value="1"/>
</dbReference>
<dbReference type="NCBIfam" id="TIGR03718">
    <property type="entry name" value="R_switched_Alx"/>
    <property type="match status" value="1"/>
</dbReference>
<gene>
    <name evidence="7" type="ORF">OBO34_01290</name>
</gene>
<reference evidence="7" key="1">
    <citation type="submission" date="2022-09" db="EMBL/GenBank/DDBJ databases">
        <title>Culturomic study of gut microbiota in children with autism spectrum disorder.</title>
        <authorList>
            <person name="Efimov B.A."/>
            <person name="Chaplin A.V."/>
            <person name="Sokolova S.R."/>
            <person name="Pikina A.P."/>
            <person name="Korzhanova M."/>
            <person name="Belova V."/>
            <person name="Korostin D."/>
        </authorList>
    </citation>
    <scope>NUCLEOTIDE SEQUENCE</scope>
    <source>
        <strain evidence="7">ASD5510</strain>
    </source>
</reference>
<name>A0A9J6QM56_9FIRM</name>
<dbReference type="InterPro" id="IPR022369">
    <property type="entry name" value="Integral_membrane_TerC_rswitch"/>
</dbReference>
<accession>A0A9J6QM56</accession>
<comment type="subcellular location">
    <subcellularLocation>
        <location evidence="1">Membrane</location>
        <topology evidence="1">Multi-pass membrane protein</topology>
    </subcellularLocation>
</comment>
<dbReference type="GO" id="GO:0016020">
    <property type="term" value="C:membrane"/>
    <property type="evidence" value="ECO:0007669"/>
    <property type="project" value="UniProtKB-SubCell"/>
</dbReference>
<keyword evidence="5 6" id="KW-0472">Membrane</keyword>
<dbReference type="AlphaFoldDB" id="A0A9J6QM56"/>
<feature type="transmembrane region" description="Helical" evidence="6">
    <location>
        <begin position="12"/>
        <end position="29"/>
    </location>
</feature>
<feature type="transmembrane region" description="Helical" evidence="6">
    <location>
        <begin position="193"/>
        <end position="213"/>
    </location>
</feature>
<protein>
    <submittedName>
        <fullName evidence="7">TerC/Alx family metal homeostasis membrane protein</fullName>
    </submittedName>
</protein>
<organism evidence="7 8">
    <name type="scientific">Hominibacterium faecale</name>
    <dbReference type="NCBI Taxonomy" id="2839743"/>
    <lineage>
        <taxon>Bacteria</taxon>
        <taxon>Bacillati</taxon>
        <taxon>Bacillota</taxon>
        <taxon>Clostridia</taxon>
        <taxon>Peptostreptococcales</taxon>
        <taxon>Anaerovoracaceae</taxon>
        <taxon>Hominibacterium</taxon>
    </lineage>
</organism>
<dbReference type="EMBL" id="JAOSHN010000001">
    <property type="protein sequence ID" value="MCU7376981.1"/>
    <property type="molecule type" value="Genomic_DNA"/>
</dbReference>
<dbReference type="Proteomes" id="UP001065549">
    <property type="component" value="Unassembled WGS sequence"/>
</dbReference>
<evidence type="ECO:0000256" key="4">
    <source>
        <dbReference type="ARBA" id="ARBA00022989"/>
    </source>
</evidence>
<evidence type="ECO:0000313" key="8">
    <source>
        <dbReference type="Proteomes" id="UP001065549"/>
    </source>
</evidence>
<keyword evidence="4 6" id="KW-1133">Transmembrane helix</keyword>
<feature type="transmembrane region" description="Helical" evidence="6">
    <location>
        <begin position="225"/>
        <end position="247"/>
    </location>
</feature>
<feature type="transmembrane region" description="Helical" evidence="6">
    <location>
        <begin position="41"/>
        <end position="60"/>
    </location>
</feature>
<evidence type="ECO:0000256" key="2">
    <source>
        <dbReference type="ARBA" id="ARBA00007511"/>
    </source>
</evidence>
<feature type="transmembrane region" description="Helical" evidence="6">
    <location>
        <begin position="100"/>
        <end position="117"/>
    </location>
</feature>
<keyword evidence="3 6" id="KW-0812">Transmembrane</keyword>
<dbReference type="InterPro" id="IPR005496">
    <property type="entry name" value="Integral_membrane_TerC"/>
</dbReference>
<dbReference type="Pfam" id="PF03741">
    <property type="entry name" value="TerC"/>
    <property type="match status" value="1"/>
</dbReference>
<proteinExistence type="inferred from homology"/>
<evidence type="ECO:0000256" key="1">
    <source>
        <dbReference type="ARBA" id="ARBA00004141"/>
    </source>
</evidence>
<comment type="similarity">
    <text evidence="2">Belongs to the TerC family.</text>
</comment>
<comment type="caution">
    <text evidence="7">The sequence shown here is derived from an EMBL/GenBank/DDBJ whole genome shotgun (WGS) entry which is preliminary data.</text>
</comment>
<sequence length="278" mass="31596">MKNIFKSIKWLLFWMMLAMTFCGGIYYFLGHQKALEFMGGYLIELSLSMDNLFVFVTIFASFRIREHAQHRVLGYGIAGAIILRFFFIFFGVHLVSRFEWILYLFGGILIINGLKMLKDDTGKDPHDSLVIKIVSKILPMTRSLSGDRFLVRGRDGKRLFTPLFAVVCLIECSDILFAMDSVPAVFSVSTDLFIVYTSNIFAILGLRQFYFVLEHLHERFAYVKYGISIILVFTGMKLAGLAIGWYIPIPESIAVIAIVLALSILISVLLSGRRTARL</sequence>
<evidence type="ECO:0000256" key="6">
    <source>
        <dbReference type="SAM" id="Phobius"/>
    </source>
</evidence>
<evidence type="ECO:0000256" key="5">
    <source>
        <dbReference type="ARBA" id="ARBA00023136"/>
    </source>
</evidence>
<dbReference type="RefSeq" id="WP_148397807.1">
    <property type="nucleotide sequence ID" value="NZ_JAJAGH010000005.1"/>
</dbReference>
<feature type="transmembrane region" description="Helical" evidence="6">
    <location>
        <begin position="159"/>
        <end position="178"/>
    </location>
</feature>
<dbReference type="PANTHER" id="PTHR30238">
    <property type="entry name" value="MEMBRANE BOUND PREDICTED REDOX MODULATOR"/>
    <property type="match status" value="1"/>
</dbReference>